<dbReference type="InterPro" id="IPR003854">
    <property type="entry name" value="GASA"/>
</dbReference>
<dbReference type="GO" id="GO:0003006">
    <property type="term" value="P:developmental process involved in reproduction"/>
    <property type="evidence" value="ECO:0007669"/>
    <property type="project" value="TreeGrafter"/>
</dbReference>
<sequence length="366" mass="40537">MARLSWSSIALVLFLSVVFAVEVANAGGEGSLKPEQCESACNYRCSATSHRNPCIEFCNMCCKKCLCVPSGTYGHKEECPCYNNWKTKEGTPKSTSNEQCLHYQKLLMEENQKNKALSEEVETLQKLLQEGTASSSKDDNNDNMQLYTPEGAQPTSGNQSKEKTRKRRRKLGSGGENDSGPANCLFQALIEYLFGMKLSPYHESEGRCVSALHQSTGYSFSLTWVKSKDGEEFELLYRVLSLGTLERVALGWMMDEIMFSTTNPLFGSSNERRHRIFRLIGYWAISESDSNLGLSVPAEKDHLNLSSVSQLVTTGVRQLRTGSHACSSATSAATNACVYLQALTGTKKNVHATTNGRQRKENLNVL</sequence>
<evidence type="ECO:0000256" key="1">
    <source>
        <dbReference type="SAM" id="MobiDB-lite"/>
    </source>
</evidence>
<keyword evidence="5" id="KW-1185">Reference proteome</keyword>
<accession>A0A2H5QLV2</accession>
<comment type="caution">
    <text evidence="4">The sequence shown here is derived from an EMBL/GenBank/DDBJ whole genome shotgun (WGS) entry which is preliminary data.</text>
</comment>
<dbReference type="EMBL" id="BDQV01000498">
    <property type="protein sequence ID" value="GAY65596.1"/>
    <property type="molecule type" value="Genomic_DNA"/>
</dbReference>
<keyword evidence="2" id="KW-0732">Signal</keyword>
<dbReference type="PANTHER" id="PTHR35489">
    <property type="entry name" value="TITAN9"/>
    <property type="match status" value="1"/>
</dbReference>
<protein>
    <recommendedName>
        <fullName evidence="3">DUF7806 domain-containing protein</fullName>
    </recommendedName>
</protein>
<feature type="non-terminal residue" evidence="4">
    <location>
        <position position="366"/>
    </location>
</feature>
<evidence type="ECO:0000313" key="4">
    <source>
        <dbReference type="EMBL" id="GAY65596.1"/>
    </source>
</evidence>
<dbReference type="Pfam" id="PF25091">
    <property type="entry name" value="DUF7806"/>
    <property type="match status" value="1"/>
</dbReference>
<feature type="chain" id="PRO_5014195622" description="DUF7806 domain-containing protein" evidence="2">
    <location>
        <begin position="21"/>
        <end position="366"/>
    </location>
</feature>
<proteinExistence type="predicted"/>
<feature type="signal peptide" evidence="2">
    <location>
        <begin position="1"/>
        <end position="20"/>
    </location>
</feature>
<gene>
    <name evidence="4" type="ORF">CUMW_242370</name>
</gene>
<reference evidence="4 5" key="1">
    <citation type="journal article" date="2017" name="Front. Genet.">
        <title>Draft sequencing of the heterozygous diploid genome of Satsuma (Citrus unshiu Marc.) using a hybrid assembly approach.</title>
        <authorList>
            <person name="Shimizu T."/>
            <person name="Tanizawa Y."/>
            <person name="Mochizuki T."/>
            <person name="Nagasaki H."/>
            <person name="Yoshioka T."/>
            <person name="Toyoda A."/>
            <person name="Fujiyama A."/>
            <person name="Kaminuma E."/>
            <person name="Nakamura Y."/>
        </authorList>
    </citation>
    <scope>NUCLEOTIDE SEQUENCE [LARGE SCALE GENOMIC DNA]</scope>
    <source>
        <strain evidence="5">cv. Miyagawa wase</strain>
    </source>
</reference>
<dbReference type="AlphaFoldDB" id="A0A2H5QLV2"/>
<name>A0A2H5QLV2_CITUN</name>
<feature type="domain" description="DUF7806" evidence="3">
    <location>
        <begin position="182"/>
        <end position="262"/>
    </location>
</feature>
<feature type="region of interest" description="Disordered" evidence="1">
    <location>
        <begin position="129"/>
        <end position="179"/>
    </location>
</feature>
<dbReference type="Proteomes" id="UP000236630">
    <property type="component" value="Unassembled WGS sequence"/>
</dbReference>
<evidence type="ECO:0000256" key="2">
    <source>
        <dbReference type="SAM" id="SignalP"/>
    </source>
</evidence>
<organism evidence="4 5">
    <name type="scientific">Citrus unshiu</name>
    <name type="common">Satsuma mandarin</name>
    <name type="synonym">Citrus nobilis var. unshiu</name>
    <dbReference type="NCBI Taxonomy" id="55188"/>
    <lineage>
        <taxon>Eukaryota</taxon>
        <taxon>Viridiplantae</taxon>
        <taxon>Streptophyta</taxon>
        <taxon>Embryophyta</taxon>
        <taxon>Tracheophyta</taxon>
        <taxon>Spermatophyta</taxon>
        <taxon>Magnoliopsida</taxon>
        <taxon>eudicotyledons</taxon>
        <taxon>Gunneridae</taxon>
        <taxon>Pentapetalae</taxon>
        <taxon>rosids</taxon>
        <taxon>malvids</taxon>
        <taxon>Sapindales</taxon>
        <taxon>Rutaceae</taxon>
        <taxon>Aurantioideae</taxon>
        <taxon>Citrus</taxon>
    </lineage>
</organism>
<evidence type="ECO:0000259" key="3">
    <source>
        <dbReference type="Pfam" id="PF25091"/>
    </source>
</evidence>
<evidence type="ECO:0000313" key="5">
    <source>
        <dbReference type="Proteomes" id="UP000236630"/>
    </source>
</evidence>
<dbReference type="PANTHER" id="PTHR35489:SF2">
    <property type="entry name" value="TITAN9"/>
    <property type="match status" value="1"/>
</dbReference>
<dbReference type="Pfam" id="PF02704">
    <property type="entry name" value="GASA"/>
    <property type="match status" value="1"/>
</dbReference>
<dbReference type="InterPro" id="IPR056708">
    <property type="entry name" value="DUF7806"/>
</dbReference>